<feature type="transmembrane region" description="Helical" evidence="1">
    <location>
        <begin position="136"/>
        <end position="155"/>
    </location>
</feature>
<evidence type="ECO:0000313" key="3">
    <source>
        <dbReference type="Proteomes" id="UP000037755"/>
    </source>
</evidence>
<keyword evidence="1" id="KW-1133">Transmembrane helix</keyword>
<keyword evidence="3" id="KW-1185">Reference proteome</keyword>
<evidence type="ECO:0000256" key="1">
    <source>
        <dbReference type="SAM" id="Phobius"/>
    </source>
</evidence>
<organism evidence="2 3">
    <name type="scientific">Flavobacterium akiainvivens</name>
    <dbReference type="NCBI Taxonomy" id="1202724"/>
    <lineage>
        <taxon>Bacteria</taxon>
        <taxon>Pseudomonadati</taxon>
        <taxon>Bacteroidota</taxon>
        <taxon>Flavobacteriia</taxon>
        <taxon>Flavobacteriales</taxon>
        <taxon>Flavobacteriaceae</taxon>
        <taxon>Flavobacterium</taxon>
    </lineage>
</organism>
<proteinExistence type="predicted"/>
<reference evidence="2 3" key="1">
    <citation type="submission" date="2015-08" db="EMBL/GenBank/DDBJ databases">
        <title>Whole genome sequence of Flavobacterium akiainvivens IK-1T, from decaying Wikstroemia oahuensis, an endemic Hawaiian shrub.</title>
        <authorList>
            <person name="Wan X."/>
            <person name="Hou S."/>
            <person name="Saito J."/>
            <person name="Donachie S."/>
        </authorList>
    </citation>
    <scope>NUCLEOTIDE SEQUENCE [LARGE SCALE GENOMIC DNA]</scope>
    <source>
        <strain evidence="2 3">IK-1</strain>
    </source>
</reference>
<dbReference type="RefSeq" id="WP_054409207.1">
    <property type="nucleotide sequence ID" value="NZ_FOYA01000011.1"/>
</dbReference>
<comment type="caution">
    <text evidence="2">The sequence shown here is derived from an EMBL/GenBank/DDBJ whole genome shotgun (WGS) entry which is preliminary data.</text>
</comment>
<dbReference type="EMBL" id="LIYD01000005">
    <property type="protein sequence ID" value="KOS07530.1"/>
    <property type="molecule type" value="Genomic_DNA"/>
</dbReference>
<feature type="transmembrane region" description="Helical" evidence="1">
    <location>
        <begin position="62"/>
        <end position="80"/>
    </location>
</feature>
<feature type="transmembrane region" description="Helical" evidence="1">
    <location>
        <begin position="12"/>
        <end position="30"/>
    </location>
</feature>
<dbReference type="Proteomes" id="UP000037755">
    <property type="component" value="Unassembled WGS sequence"/>
</dbReference>
<accession>A0A0N0RQZ6</accession>
<name>A0A0N0RQZ6_9FLAO</name>
<dbReference type="PATRIC" id="fig|1202724.3.peg.3502"/>
<keyword evidence="1" id="KW-0472">Membrane</keyword>
<gene>
    <name evidence="2" type="ORF">AM493_16875</name>
</gene>
<protein>
    <submittedName>
        <fullName evidence="2">Uncharacterized protein</fullName>
    </submittedName>
</protein>
<keyword evidence="1" id="KW-0812">Transmembrane</keyword>
<dbReference type="AlphaFoldDB" id="A0A0N0RQZ6"/>
<sequence>MKSSKVLKQLWLACFSATALTATWFLAPYFKVENILALQFSCTPGDLCFMINGQETALRHNLLLDFGFIVCYTLLFYYSIQLMGHLLKLSKLHYTWLCLLPGLLDVAENIITLNIIDSNNCTAIFTPFFYIVRIKWLTVLPFGLLALMMGVYLLLEYLDEQSCRREKQK</sequence>
<evidence type="ECO:0000313" key="2">
    <source>
        <dbReference type="EMBL" id="KOS07530.1"/>
    </source>
</evidence>